<keyword evidence="3" id="KW-1185">Reference proteome</keyword>
<sequence>MSETTAARRADDGAVPGVHPRPLLLVRGFGGLDVEAEQRNAYQGFNDGTVYPERRGQNFIYEGFVLRALKSARYRYTDATNVVGYYPEALEPADSSRYFGGFAPDDIGGNSVVIDPATAELVLASGLAGTIWVYRYYDLRPRALATYGAGLARLVRLIEKAAAVHGHDFEGVDIVAHSMGGLVVREGLKVLHGEKKDSARRLVHKVVTLGTPHRGIAFQGLPRWLTAVLPGVRDTSDELAAFSPHRKDAARVKQWFEPENILTVVGTDFRTYHNAAASLANRLTSLPDEGTLATNRSDGLVKQAAAQLPGAPRTFVHKCHGGPDSLVTSREAYEIAMRFFHGTHRVRLHLDEARISRGRDFFGKSEFYFGVTIKPRGVDFELFHQSRAAQNCYGPFREADLSDGREDLAEELARPLAKTGDETTCWAGPDRLIWDGWIDANAVPDPDSPEMVFRLDVYVGERDSYGVGFSDNVIFRKQYYVQVFPGSPMQMFVHTDERWLGPAATRTEQAMGQEAADLSSTDDRGVVRDAEAPSPQVQRAEHADDGWRFDVAGTGFAATFRVEIDGV</sequence>
<proteinExistence type="predicted"/>
<name>A0A939BX27_9ACTN</name>
<dbReference type="InterPro" id="IPR029058">
    <property type="entry name" value="AB_hydrolase_fold"/>
</dbReference>
<evidence type="ECO:0000256" key="1">
    <source>
        <dbReference type="SAM" id="MobiDB-lite"/>
    </source>
</evidence>
<dbReference type="SUPFAM" id="SSF53474">
    <property type="entry name" value="alpha/beta-Hydrolases"/>
    <property type="match status" value="1"/>
</dbReference>
<feature type="compositionally biased region" description="Basic and acidic residues" evidence="1">
    <location>
        <begin position="521"/>
        <end position="531"/>
    </location>
</feature>
<evidence type="ECO:0008006" key="4">
    <source>
        <dbReference type="Google" id="ProtNLM"/>
    </source>
</evidence>
<comment type="caution">
    <text evidence="2">The sequence shown here is derived from an EMBL/GenBank/DDBJ whole genome shotgun (WGS) entry which is preliminary data.</text>
</comment>
<dbReference type="AlphaFoldDB" id="A0A939BX27"/>
<dbReference type="EMBL" id="JAERTX010000021">
    <property type="protein sequence ID" value="MBM9461681.1"/>
    <property type="molecule type" value="Genomic_DNA"/>
</dbReference>
<organism evidence="2 3">
    <name type="scientific">Nocardioides faecalis</name>
    <dbReference type="NCBI Taxonomy" id="2803858"/>
    <lineage>
        <taxon>Bacteria</taxon>
        <taxon>Bacillati</taxon>
        <taxon>Actinomycetota</taxon>
        <taxon>Actinomycetes</taxon>
        <taxon>Propionibacteriales</taxon>
        <taxon>Nocardioidaceae</taxon>
        <taxon>Nocardioides</taxon>
    </lineage>
</organism>
<dbReference type="Proteomes" id="UP000663791">
    <property type="component" value="Unassembled WGS sequence"/>
</dbReference>
<evidence type="ECO:0000313" key="3">
    <source>
        <dbReference type="Proteomes" id="UP000663791"/>
    </source>
</evidence>
<protein>
    <recommendedName>
        <fullName evidence="4">Alpha/beta hydrolase</fullName>
    </recommendedName>
</protein>
<dbReference type="RefSeq" id="WP_205292997.1">
    <property type="nucleotide sequence ID" value="NZ_CP074406.1"/>
</dbReference>
<gene>
    <name evidence="2" type="ORF">JK386_17410</name>
</gene>
<accession>A0A939BX27</accession>
<dbReference type="Gene3D" id="3.40.50.1820">
    <property type="entry name" value="alpha/beta hydrolase"/>
    <property type="match status" value="1"/>
</dbReference>
<feature type="region of interest" description="Disordered" evidence="1">
    <location>
        <begin position="513"/>
        <end position="542"/>
    </location>
</feature>
<reference evidence="2" key="1">
    <citation type="submission" date="2021-01" db="EMBL/GenBank/DDBJ databases">
        <title>Novel species in genus Nocardioides.</title>
        <authorList>
            <person name="Zhang G."/>
        </authorList>
    </citation>
    <scope>NUCLEOTIDE SEQUENCE</scope>
    <source>
        <strain evidence="2">Zg-536</strain>
    </source>
</reference>
<evidence type="ECO:0000313" key="2">
    <source>
        <dbReference type="EMBL" id="MBM9461681.1"/>
    </source>
</evidence>